<evidence type="ECO:0000313" key="3">
    <source>
        <dbReference type="EMBL" id="KXK66440.1"/>
    </source>
</evidence>
<dbReference type="OrthoDB" id="2187867at2"/>
<dbReference type="InterPro" id="IPR050807">
    <property type="entry name" value="TransReg_Diox_bact_type"/>
</dbReference>
<dbReference type="CDD" id="cd00093">
    <property type="entry name" value="HTH_XRE"/>
    <property type="match status" value="1"/>
</dbReference>
<feature type="domain" description="HTH cro/C1-type" evidence="2">
    <location>
        <begin position="10"/>
        <end position="64"/>
    </location>
</feature>
<proteinExistence type="predicted"/>
<gene>
    <name evidence="3" type="ORF">HMPREF3293_00686</name>
</gene>
<protein>
    <submittedName>
        <fullName evidence="3">DNA-binding helix-turn-helix protein</fullName>
    </submittedName>
</protein>
<dbReference type="PROSITE" id="PS50943">
    <property type="entry name" value="HTH_CROC1"/>
    <property type="match status" value="1"/>
</dbReference>
<dbReference type="PANTHER" id="PTHR46797:SF2">
    <property type="entry name" value="TRANSCRIPTIONAL REGULATOR"/>
    <property type="match status" value="1"/>
</dbReference>
<dbReference type="InterPro" id="IPR010982">
    <property type="entry name" value="Lambda_DNA-bd_dom_sf"/>
</dbReference>
<keyword evidence="1 3" id="KW-0238">DNA-binding</keyword>
<dbReference type="PATRIC" id="fig|626937.4.peg.677"/>
<evidence type="ECO:0000313" key="4">
    <source>
        <dbReference type="Proteomes" id="UP000070366"/>
    </source>
</evidence>
<sequence>MDIDFIGDRISKLRSRKGVSQRDMSLSIGQSVGYINRIENKNALPSIPLLFYICDYLGVSLTDFFDTSIEEPALVSELHEETKSLNEQALRYMLGIAKELNKK</sequence>
<dbReference type="Gene3D" id="1.10.260.40">
    <property type="entry name" value="lambda repressor-like DNA-binding domains"/>
    <property type="match status" value="1"/>
</dbReference>
<dbReference type="GO" id="GO:0005829">
    <property type="term" value="C:cytosol"/>
    <property type="evidence" value="ECO:0007669"/>
    <property type="project" value="TreeGrafter"/>
</dbReference>
<evidence type="ECO:0000256" key="1">
    <source>
        <dbReference type="ARBA" id="ARBA00023125"/>
    </source>
</evidence>
<evidence type="ECO:0000259" key="2">
    <source>
        <dbReference type="PROSITE" id="PS50943"/>
    </source>
</evidence>
<dbReference type="RefSeq" id="WP_066523725.1">
    <property type="nucleotide sequence ID" value="NZ_CABMOF010000029.1"/>
</dbReference>
<dbReference type="Pfam" id="PF01381">
    <property type="entry name" value="HTH_3"/>
    <property type="match status" value="1"/>
</dbReference>
<dbReference type="InterPro" id="IPR001387">
    <property type="entry name" value="Cro/C1-type_HTH"/>
</dbReference>
<keyword evidence="4" id="KW-1185">Reference proteome</keyword>
<reference evidence="3 4" key="1">
    <citation type="submission" date="2016-02" db="EMBL/GenBank/DDBJ databases">
        <authorList>
            <person name="Wen L."/>
            <person name="He K."/>
            <person name="Yang H."/>
        </authorList>
    </citation>
    <scope>NUCLEOTIDE SEQUENCE [LARGE SCALE GENOMIC DNA]</scope>
    <source>
        <strain evidence="3 4">DSM 22607</strain>
    </source>
</reference>
<name>A0A136Q712_9FIRM</name>
<dbReference type="AlphaFoldDB" id="A0A136Q712"/>
<dbReference type="EMBL" id="LSZW01000044">
    <property type="protein sequence ID" value="KXK66440.1"/>
    <property type="molecule type" value="Genomic_DNA"/>
</dbReference>
<dbReference type="KEGG" id="cmiu:B1H56_06970"/>
<dbReference type="GO" id="GO:0003677">
    <property type="term" value="F:DNA binding"/>
    <property type="evidence" value="ECO:0007669"/>
    <property type="project" value="UniProtKB-KW"/>
</dbReference>
<organism evidence="3 4">
    <name type="scientific">Christensenella minuta</name>
    <dbReference type="NCBI Taxonomy" id="626937"/>
    <lineage>
        <taxon>Bacteria</taxon>
        <taxon>Bacillati</taxon>
        <taxon>Bacillota</taxon>
        <taxon>Clostridia</taxon>
        <taxon>Christensenellales</taxon>
        <taxon>Christensenellaceae</taxon>
        <taxon>Christensenella</taxon>
    </lineage>
</organism>
<dbReference type="PANTHER" id="PTHR46797">
    <property type="entry name" value="HTH-TYPE TRANSCRIPTIONAL REGULATOR"/>
    <property type="match status" value="1"/>
</dbReference>
<dbReference type="SUPFAM" id="SSF47413">
    <property type="entry name" value="lambda repressor-like DNA-binding domains"/>
    <property type="match status" value="1"/>
</dbReference>
<dbReference type="GO" id="GO:0003700">
    <property type="term" value="F:DNA-binding transcription factor activity"/>
    <property type="evidence" value="ECO:0007669"/>
    <property type="project" value="TreeGrafter"/>
</dbReference>
<dbReference type="Proteomes" id="UP000070366">
    <property type="component" value="Unassembled WGS sequence"/>
</dbReference>
<dbReference type="SMART" id="SM00530">
    <property type="entry name" value="HTH_XRE"/>
    <property type="match status" value="1"/>
</dbReference>
<comment type="caution">
    <text evidence="3">The sequence shown here is derived from an EMBL/GenBank/DDBJ whole genome shotgun (WGS) entry which is preliminary data.</text>
</comment>
<accession>A0A136Q712</accession>